<feature type="transmembrane region" description="Helical" evidence="1">
    <location>
        <begin position="80"/>
        <end position="98"/>
    </location>
</feature>
<feature type="transmembrane region" description="Helical" evidence="1">
    <location>
        <begin position="53"/>
        <end position="73"/>
    </location>
</feature>
<protein>
    <submittedName>
        <fullName evidence="2">HupE/UreJ family protein</fullName>
    </submittedName>
</protein>
<dbReference type="Pfam" id="PF04955">
    <property type="entry name" value="HupE_UreJ"/>
    <property type="match status" value="1"/>
</dbReference>
<dbReference type="InterPro" id="IPR007038">
    <property type="entry name" value="HupE_UreJ"/>
</dbReference>
<sequence>MIRPSLILTRPLLRIALLAVGAAATLAPVGVAWAHPHHKPHIHGENAFVHGLLHPITGLDHVLAMLAIGLWASQIGGRHTWAMPAAFVALMIVGGLGATLGLPLVAVEGGILASVLILGLLVAAACKLPLVGGAAVAGLFAIFHGYAHVSEMTTGASLAAFGIGFALASAALCFAGLGVGQLLQTRGQAMLVRACGGGIATVGLVLVATAWV</sequence>
<evidence type="ECO:0000313" key="3">
    <source>
        <dbReference type="Proteomes" id="UP001575105"/>
    </source>
</evidence>
<feature type="transmembrane region" description="Helical" evidence="1">
    <location>
        <begin position="155"/>
        <end position="179"/>
    </location>
</feature>
<organism evidence="2 3">
    <name type="scientific">Natronomicrosphaera hydrolytica</name>
    <dbReference type="NCBI Taxonomy" id="3242702"/>
    <lineage>
        <taxon>Bacteria</taxon>
        <taxon>Pseudomonadati</taxon>
        <taxon>Planctomycetota</taxon>
        <taxon>Phycisphaerae</taxon>
        <taxon>Phycisphaerales</taxon>
        <taxon>Phycisphaeraceae</taxon>
        <taxon>Natronomicrosphaera</taxon>
    </lineage>
</organism>
<evidence type="ECO:0000256" key="1">
    <source>
        <dbReference type="SAM" id="Phobius"/>
    </source>
</evidence>
<reference evidence="2 3" key="1">
    <citation type="submission" date="2024-08" db="EMBL/GenBank/DDBJ databases">
        <title>Whole-genome sequencing of halo(alkali)philic microorganisms from hypersaline lakes.</title>
        <authorList>
            <person name="Sorokin D.Y."/>
            <person name="Merkel A.Y."/>
            <person name="Messina E."/>
            <person name="Yakimov M."/>
        </authorList>
    </citation>
    <scope>NUCLEOTIDE SEQUENCE [LARGE SCALE GENOMIC DNA]</scope>
    <source>
        <strain evidence="2 3">AB-hyl4</strain>
    </source>
</reference>
<feature type="transmembrane region" description="Helical" evidence="1">
    <location>
        <begin position="104"/>
        <end position="123"/>
    </location>
</feature>
<dbReference type="RefSeq" id="WP_425344219.1">
    <property type="nucleotide sequence ID" value="NZ_JBGUBD010000002.1"/>
</dbReference>
<proteinExistence type="predicted"/>
<dbReference type="Proteomes" id="UP001575105">
    <property type="component" value="Unassembled WGS sequence"/>
</dbReference>
<dbReference type="EMBL" id="JBGUBD010000002">
    <property type="protein sequence ID" value="MFA9477294.1"/>
    <property type="molecule type" value="Genomic_DNA"/>
</dbReference>
<accession>A0ABV4U492</accession>
<comment type="caution">
    <text evidence="2">The sequence shown here is derived from an EMBL/GenBank/DDBJ whole genome shotgun (WGS) entry which is preliminary data.</text>
</comment>
<gene>
    <name evidence="2" type="ORF">ACERK3_03185</name>
</gene>
<keyword evidence="1" id="KW-1133">Transmembrane helix</keyword>
<evidence type="ECO:0000313" key="2">
    <source>
        <dbReference type="EMBL" id="MFA9477294.1"/>
    </source>
</evidence>
<name>A0ABV4U492_9BACT</name>
<keyword evidence="1" id="KW-0472">Membrane</keyword>
<dbReference type="PIRSF" id="PIRSF016919">
    <property type="entry name" value="HupE_UreJ"/>
    <property type="match status" value="1"/>
</dbReference>
<feature type="transmembrane region" description="Helical" evidence="1">
    <location>
        <begin position="12"/>
        <end position="33"/>
    </location>
</feature>
<keyword evidence="3" id="KW-1185">Reference proteome</keyword>
<keyword evidence="1" id="KW-0812">Transmembrane</keyword>
<feature type="transmembrane region" description="Helical" evidence="1">
    <location>
        <begin position="191"/>
        <end position="211"/>
    </location>
</feature>